<accession>A0A194PFE9</accession>
<gene>
    <name evidence="1" type="ORF">RR46_14928</name>
</gene>
<dbReference type="AlphaFoldDB" id="A0A194PFE9"/>
<dbReference type="EMBL" id="KQ459606">
    <property type="protein sequence ID" value="KPI91424.1"/>
    <property type="molecule type" value="Genomic_DNA"/>
</dbReference>
<sequence length="78" mass="9304">MREDVSTRDNCWGGRRADKRHNIRMDHKVSLLDIKVKKDQGDETQCTIRKLEAKKDKCKEFRKKLTKIWNKTKSTLTN</sequence>
<evidence type="ECO:0000313" key="1">
    <source>
        <dbReference type="EMBL" id="KPI91424.1"/>
    </source>
</evidence>
<proteinExistence type="predicted"/>
<reference evidence="1 2" key="1">
    <citation type="journal article" date="2015" name="Nat. Commun.">
        <title>Outbred genome sequencing and CRISPR/Cas9 gene editing in butterflies.</title>
        <authorList>
            <person name="Li X."/>
            <person name="Fan D."/>
            <person name="Zhang W."/>
            <person name="Liu G."/>
            <person name="Zhang L."/>
            <person name="Zhao L."/>
            <person name="Fang X."/>
            <person name="Chen L."/>
            <person name="Dong Y."/>
            <person name="Chen Y."/>
            <person name="Ding Y."/>
            <person name="Zhao R."/>
            <person name="Feng M."/>
            <person name="Zhu Y."/>
            <person name="Feng Y."/>
            <person name="Jiang X."/>
            <person name="Zhu D."/>
            <person name="Xiang H."/>
            <person name="Feng X."/>
            <person name="Li S."/>
            <person name="Wang J."/>
            <person name="Zhang G."/>
            <person name="Kronforst M.R."/>
            <person name="Wang W."/>
        </authorList>
    </citation>
    <scope>NUCLEOTIDE SEQUENCE [LARGE SCALE GENOMIC DNA]</scope>
    <source>
        <strain evidence="1">Ya'a_city_454_Px</strain>
        <tissue evidence="1">Whole body</tissue>
    </source>
</reference>
<name>A0A194PFE9_PAPXU</name>
<organism evidence="1 2">
    <name type="scientific">Papilio xuthus</name>
    <name type="common">Asian swallowtail butterfly</name>
    <dbReference type="NCBI Taxonomy" id="66420"/>
    <lineage>
        <taxon>Eukaryota</taxon>
        <taxon>Metazoa</taxon>
        <taxon>Ecdysozoa</taxon>
        <taxon>Arthropoda</taxon>
        <taxon>Hexapoda</taxon>
        <taxon>Insecta</taxon>
        <taxon>Pterygota</taxon>
        <taxon>Neoptera</taxon>
        <taxon>Endopterygota</taxon>
        <taxon>Lepidoptera</taxon>
        <taxon>Glossata</taxon>
        <taxon>Ditrysia</taxon>
        <taxon>Papilionoidea</taxon>
        <taxon>Papilionidae</taxon>
        <taxon>Papilioninae</taxon>
        <taxon>Papilio</taxon>
    </lineage>
</organism>
<evidence type="ECO:0000313" key="2">
    <source>
        <dbReference type="Proteomes" id="UP000053268"/>
    </source>
</evidence>
<keyword evidence="2" id="KW-1185">Reference proteome</keyword>
<protein>
    <submittedName>
        <fullName evidence="1">Uncharacterized protein</fullName>
    </submittedName>
</protein>
<dbReference type="Proteomes" id="UP000053268">
    <property type="component" value="Unassembled WGS sequence"/>
</dbReference>